<dbReference type="InterPro" id="IPR001128">
    <property type="entry name" value="Cyt_P450"/>
</dbReference>
<evidence type="ECO:0000256" key="8">
    <source>
        <dbReference type="ARBA" id="ARBA00023004"/>
    </source>
</evidence>
<dbReference type="PROSITE" id="PS00086">
    <property type="entry name" value="CYTOCHROME_P450"/>
    <property type="match status" value="1"/>
</dbReference>
<evidence type="ECO:0000256" key="6">
    <source>
        <dbReference type="ARBA" id="ARBA00022989"/>
    </source>
</evidence>
<gene>
    <name evidence="12" type="ORF">CCACVL1_11512</name>
</gene>
<reference evidence="12 13" key="1">
    <citation type="submission" date="2013-09" db="EMBL/GenBank/DDBJ databases">
        <title>Corchorus capsularis genome sequencing.</title>
        <authorList>
            <person name="Alam M."/>
            <person name="Haque M.S."/>
            <person name="Islam M.S."/>
            <person name="Emdad E.M."/>
            <person name="Islam M.M."/>
            <person name="Ahmed B."/>
            <person name="Halim A."/>
            <person name="Hossen Q.M.M."/>
            <person name="Hossain M.Z."/>
            <person name="Ahmed R."/>
            <person name="Khan M.M."/>
            <person name="Islam R."/>
            <person name="Rashid M.M."/>
            <person name="Khan S.A."/>
            <person name="Rahman M.S."/>
            <person name="Alam M."/>
        </authorList>
    </citation>
    <scope>NUCLEOTIDE SEQUENCE [LARGE SCALE GENOMIC DNA]</scope>
    <source>
        <strain evidence="13">cv. CVL-1</strain>
        <tissue evidence="12">Whole seedling</tissue>
    </source>
</reference>
<evidence type="ECO:0000256" key="1">
    <source>
        <dbReference type="ARBA" id="ARBA00001971"/>
    </source>
</evidence>
<evidence type="ECO:0000256" key="11">
    <source>
        <dbReference type="SAM" id="Phobius"/>
    </source>
</evidence>
<evidence type="ECO:0000256" key="7">
    <source>
        <dbReference type="ARBA" id="ARBA00023002"/>
    </source>
</evidence>
<dbReference type="AlphaFoldDB" id="A0A1R3IKW6"/>
<evidence type="ECO:0000313" key="13">
    <source>
        <dbReference type="Proteomes" id="UP000188268"/>
    </source>
</evidence>
<dbReference type="PANTHER" id="PTHR24286">
    <property type="entry name" value="CYTOCHROME P450 26"/>
    <property type="match status" value="1"/>
</dbReference>
<proteinExistence type="inferred from homology"/>
<dbReference type="GO" id="GO:0005506">
    <property type="term" value="F:iron ion binding"/>
    <property type="evidence" value="ECO:0007669"/>
    <property type="project" value="InterPro"/>
</dbReference>
<comment type="similarity">
    <text evidence="3 10">Belongs to the cytochrome P450 family.</text>
</comment>
<sequence length="477" mass="54160">MELSLFLLASIALTLLIVIFTSKAIFGSKYPNGKNLPPGSMGWPIMGETMEFLFGKPEKFVFDRMAKYSPHIFKTYILGEPTAVICGPEGHKFLFTNEQKLFTAFRPHSMQKMFRSNQATGTKQVSREAEVQVIRSPGFLKPEALVRYLPKMDSITQEMMQKYWEGKSEVKAFPLCKTLTLSLSCRFFLGTDNPERIARLVSYFDDVTLGLHSIPVMIPGTIFYRAKKAAASISKELREVIKEKKAALASGAPMQDILTHMIVATDPSGKHMPEKEIADKIMGLIVAGYSTVAVAMTMFIKFVGERPDIYAKVLQEQLEVEKNKKAGELLDWEDLNKMKYSWNVMYEVMRLTPPLQGTFREALTDFTYAGYTIPKGWKVYWTVSTTNKNPEFFPEPEKFDPSRYEDGAQFPPFTFVPFGGGPRMCPGKEYARLAILTFVHNVVKRFKWELVDPKEKIIGDMMPTPAKGLPIRLTPRH</sequence>
<keyword evidence="6 11" id="KW-1133">Transmembrane helix</keyword>
<feature type="binding site" description="axial binding residue" evidence="9">
    <location>
        <position position="425"/>
    </location>
    <ligand>
        <name>heme</name>
        <dbReference type="ChEBI" id="CHEBI:30413"/>
    </ligand>
    <ligandPart>
        <name>Fe</name>
        <dbReference type="ChEBI" id="CHEBI:18248"/>
    </ligandPart>
</feature>
<keyword evidence="8 9" id="KW-0408">Iron</keyword>
<evidence type="ECO:0000256" key="5">
    <source>
        <dbReference type="ARBA" id="ARBA00022723"/>
    </source>
</evidence>
<organism evidence="12 13">
    <name type="scientific">Corchorus capsularis</name>
    <name type="common">Jute</name>
    <dbReference type="NCBI Taxonomy" id="210143"/>
    <lineage>
        <taxon>Eukaryota</taxon>
        <taxon>Viridiplantae</taxon>
        <taxon>Streptophyta</taxon>
        <taxon>Embryophyta</taxon>
        <taxon>Tracheophyta</taxon>
        <taxon>Spermatophyta</taxon>
        <taxon>Magnoliopsida</taxon>
        <taxon>eudicotyledons</taxon>
        <taxon>Gunneridae</taxon>
        <taxon>Pentapetalae</taxon>
        <taxon>rosids</taxon>
        <taxon>malvids</taxon>
        <taxon>Malvales</taxon>
        <taxon>Malvaceae</taxon>
        <taxon>Grewioideae</taxon>
        <taxon>Apeibeae</taxon>
        <taxon>Corchorus</taxon>
    </lineage>
</organism>
<evidence type="ECO:0000313" key="12">
    <source>
        <dbReference type="EMBL" id="OMO83224.1"/>
    </source>
</evidence>
<evidence type="ECO:0000256" key="9">
    <source>
        <dbReference type="PIRSR" id="PIRSR602401-1"/>
    </source>
</evidence>
<comment type="cofactor">
    <cofactor evidence="1 9">
        <name>heme</name>
        <dbReference type="ChEBI" id="CHEBI:30413"/>
    </cofactor>
</comment>
<dbReference type="PRINTS" id="PR00385">
    <property type="entry name" value="P450"/>
</dbReference>
<dbReference type="FunFam" id="1.10.630.10:FF:000022">
    <property type="entry name" value="Taxadiene 5-alpha hydroxylase"/>
    <property type="match status" value="1"/>
</dbReference>
<dbReference type="STRING" id="210143.A0A1R3IKW6"/>
<evidence type="ECO:0000256" key="10">
    <source>
        <dbReference type="RuleBase" id="RU000461"/>
    </source>
</evidence>
<keyword evidence="4 11" id="KW-0812">Transmembrane</keyword>
<dbReference type="PRINTS" id="PR00463">
    <property type="entry name" value="EP450I"/>
</dbReference>
<dbReference type="GO" id="GO:0016705">
    <property type="term" value="F:oxidoreductase activity, acting on paired donors, with incorporation or reduction of molecular oxygen"/>
    <property type="evidence" value="ECO:0007669"/>
    <property type="project" value="InterPro"/>
</dbReference>
<dbReference type="Gramene" id="OMO83224">
    <property type="protein sequence ID" value="OMO83224"/>
    <property type="gene ID" value="CCACVL1_11512"/>
</dbReference>
<dbReference type="EMBL" id="AWWV01009901">
    <property type="protein sequence ID" value="OMO83224.1"/>
    <property type="molecule type" value="Genomic_DNA"/>
</dbReference>
<dbReference type="OrthoDB" id="1372046at2759"/>
<evidence type="ECO:0000256" key="3">
    <source>
        <dbReference type="ARBA" id="ARBA00010617"/>
    </source>
</evidence>
<name>A0A1R3IKW6_COCAP</name>
<dbReference type="PANTHER" id="PTHR24286:SF88">
    <property type="entry name" value="BETA-AMYRIN 28-OXIDASE-LIKE"/>
    <property type="match status" value="1"/>
</dbReference>
<protein>
    <submittedName>
        <fullName evidence="12">Cytochrome P450</fullName>
    </submittedName>
</protein>
<evidence type="ECO:0000256" key="2">
    <source>
        <dbReference type="ARBA" id="ARBA00004167"/>
    </source>
</evidence>
<dbReference type="GO" id="GO:0016125">
    <property type="term" value="P:sterol metabolic process"/>
    <property type="evidence" value="ECO:0007669"/>
    <property type="project" value="TreeGrafter"/>
</dbReference>
<comment type="caution">
    <text evidence="12">The sequence shown here is derived from an EMBL/GenBank/DDBJ whole genome shotgun (WGS) entry which is preliminary data.</text>
</comment>
<keyword evidence="10" id="KW-0503">Monooxygenase</keyword>
<keyword evidence="5 9" id="KW-0479">Metal-binding</keyword>
<accession>A0A1R3IKW6</accession>
<dbReference type="CDD" id="cd11043">
    <property type="entry name" value="CYP90-like"/>
    <property type="match status" value="1"/>
</dbReference>
<feature type="transmembrane region" description="Helical" evidence="11">
    <location>
        <begin position="281"/>
        <end position="303"/>
    </location>
</feature>
<keyword evidence="7 10" id="KW-0560">Oxidoreductase</keyword>
<evidence type="ECO:0000256" key="4">
    <source>
        <dbReference type="ARBA" id="ARBA00022692"/>
    </source>
</evidence>
<dbReference type="GO" id="GO:0016020">
    <property type="term" value="C:membrane"/>
    <property type="evidence" value="ECO:0007669"/>
    <property type="project" value="UniProtKB-SubCell"/>
</dbReference>
<comment type="subcellular location">
    <subcellularLocation>
        <location evidence="2">Membrane</location>
        <topology evidence="2">Single-pass membrane protein</topology>
    </subcellularLocation>
</comment>
<dbReference type="GO" id="GO:0004497">
    <property type="term" value="F:monooxygenase activity"/>
    <property type="evidence" value="ECO:0007669"/>
    <property type="project" value="UniProtKB-KW"/>
</dbReference>
<dbReference type="Proteomes" id="UP000188268">
    <property type="component" value="Unassembled WGS sequence"/>
</dbReference>
<dbReference type="GO" id="GO:0020037">
    <property type="term" value="F:heme binding"/>
    <property type="evidence" value="ECO:0007669"/>
    <property type="project" value="InterPro"/>
</dbReference>
<dbReference type="InterPro" id="IPR002401">
    <property type="entry name" value="Cyt_P450_E_grp-I"/>
</dbReference>
<dbReference type="OMA" id="YWTVSTA"/>
<dbReference type="Pfam" id="PF00067">
    <property type="entry name" value="p450"/>
    <property type="match status" value="1"/>
</dbReference>
<dbReference type="InterPro" id="IPR017972">
    <property type="entry name" value="Cyt_P450_CS"/>
</dbReference>
<dbReference type="Gene3D" id="1.10.630.10">
    <property type="entry name" value="Cytochrome P450"/>
    <property type="match status" value="1"/>
</dbReference>
<dbReference type="InterPro" id="IPR036396">
    <property type="entry name" value="Cyt_P450_sf"/>
</dbReference>
<keyword evidence="11" id="KW-0472">Membrane</keyword>
<keyword evidence="13" id="KW-1185">Reference proteome</keyword>
<keyword evidence="9 10" id="KW-0349">Heme</keyword>
<dbReference type="SUPFAM" id="SSF48264">
    <property type="entry name" value="Cytochrome P450"/>
    <property type="match status" value="1"/>
</dbReference>